<gene>
    <name evidence="2" type="ORF">METZ01_LOCUS142940</name>
</gene>
<sequence length="93" mass="10457">VFPLFRLCQKGRLWRTSFLRRIAPMRLRRLGLCISSTMVIFMTPVSMTVLSCSLEPRLPGRPSLRAMTRQPLCCRIITPALTAMATSSFPSGV</sequence>
<protein>
    <submittedName>
        <fullName evidence="2">Uncharacterized protein</fullName>
    </submittedName>
</protein>
<keyword evidence="1" id="KW-0812">Transmembrane</keyword>
<evidence type="ECO:0000256" key="1">
    <source>
        <dbReference type="SAM" id="Phobius"/>
    </source>
</evidence>
<feature type="non-terminal residue" evidence="2">
    <location>
        <position position="1"/>
    </location>
</feature>
<feature type="transmembrane region" description="Helical" evidence="1">
    <location>
        <begin position="30"/>
        <end position="50"/>
    </location>
</feature>
<name>A0A381ZLC0_9ZZZZ</name>
<evidence type="ECO:0000313" key="2">
    <source>
        <dbReference type="EMBL" id="SVA90086.1"/>
    </source>
</evidence>
<feature type="non-terminal residue" evidence="2">
    <location>
        <position position="93"/>
    </location>
</feature>
<reference evidence="2" key="1">
    <citation type="submission" date="2018-05" db="EMBL/GenBank/DDBJ databases">
        <authorList>
            <person name="Lanie J.A."/>
            <person name="Ng W.-L."/>
            <person name="Kazmierczak K.M."/>
            <person name="Andrzejewski T.M."/>
            <person name="Davidsen T.M."/>
            <person name="Wayne K.J."/>
            <person name="Tettelin H."/>
            <person name="Glass J.I."/>
            <person name="Rusch D."/>
            <person name="Podicherti R."/>
            <person name="Tsui H.-C.T."/>
            <person name="Winkler M.E."/>
        </authorList>
    </citation>
    <scope>NUCLEOTIDE SEQUENCE</scope>
</reference>
<organism evidence="2">
    <name type="scientific">marine metagenome</name>
    <dbReference type="NCBI Taxonomy" id="408172"/>
    <lineage>
        <taxon>unclassified sequences</taxon>
        <taxon>metagenomes</taxon>
        <taxon>ecological metagenomes</taxon>
    </lineage>
</organism>
<keyword evidence="1" id="KW-0472">Membrane</keyword>
<accession>A0A381ZLC0</accession>
<proteinExistence type="predicted"/>
<keyword evidence="1" id="KW-1133">Transmembrane helix</keyword>
<dbReference type="EMBL" id="UINC01021783">
    <property type="protein sequence ID" value="SVA90086.1"/>
    <property type="molecule type" value="Genomic_DNA"/>
</dbReference>
<dbReference type="AlphaFoldDB" id="A0A381ZLC0"/>